<proteinExistence type="predicted"/>
<dbReference type="OrthoDB" id="26670at2"/>
<evidence type="ECO:0000313" key="1">
    <source>
        <dbReference type="EMBL" id="VXD17875.1"/>
    </source>
</evidence>
<reference evidence="1" key="1">
    <citation type="submission" date="2019-10" db="EMBL/GenBank/DDBJ databases">
        <authorList>
            <consortium name="Genoscope - CEA"/>
            <person name="William W."/>
        </authorList>
    </citation>
    <scope>NUCLEOTIDE SEQUENCE [LARGE SCALE GENOMIC DNA]</scope>
    <source>
        <strain evidence="1">BBR_PRJEB10992</strain>
    </source>
</reference>
<organism evidence="1 2">
    <name type="scientific">Planktothrix serta PCC 8927</name>
    <dbReference type="NCBI Taxonomy" id="671068"/>
    <lineage>
        <taxon>Bacteria</taxon>
        <taxon>Bacillati</taxon>
        <taxon>Cyanobacteriota</taxon>
        <taxon>Cyanophyceae</taxon>
        <taxon>Oscillatoriophycideae</taxon>
        <taxon>Oscillatoriales</taxon>
        <taxon>Microcoleaceae</taxon>
        <taxon>Planktothrix</taxon>
    </lineage>
</organism>
<dbReference type="Proteomes" id="UP000184550">
    <property type="component" value="Unassembled WGS sequence"/>
</dbReference>
<sequence length="96" mass="11396">MLIQEEMQMQTIQLKTVVGEDGILQIQIPPEFKHKSLEVLVVFQFSSEPETNRIENHQTYDPTDWHRFIQKTYGCLADDPIVRYPQGEYEVREEIE</sequence>
<gene>
    <name evidence="1" type="ORF">PL8927_600154</name>
</gene>
<evidence type="ECO:0000313" key="2">
    <source>
        <dbReference type="Proteomes" id="UP000184550"/>
    </source>
</evidence>
<keyword evidence="2" id="KW-1185">Reference proteome</keyword>
<accession>A0A7Z9DZM5</accession>
<comment type="caution">
    <text evidence="1">The sequence shown here is derived from an EMBL/GenBank/DDBJ whole genome shotgun (WGS) entry which is preliminary data.</text>
</comment>
<dbReference type="EMBL" id="CZCU02000136">
    <property type="protein sequence ID" value="VXD17875.1"/>
    <property type="molecule type" value="Genomic_DNA"/>
</dbReference>
<name>A0A7Z9DZM5_9CYAN</name>
<dbReference type="AlphaFoldDB" id="A0A7Z9DZM5"/>
<dbReference type="RefSeq" id="WP_083621466.1">
    <property type="nucleotide sequence ID" value="NZ_LR734869.1"/>
</dbReference>
<protein>
    <submittedName>
        <fullName evidence="1">Uncharacterized protein</fullName>
    </submittedName>
</protein>